<gene>
    <name evidence="1" type="ORF">ARMSODRAFT_958236</name>
</gene>
<proteinExistence type="predicted"/>
<organism evidence="1 2">
    <name type="scientific">Armillaria solidipes</name>
    <dbReference type="NCBI Taxonomy" id="1076256"/>
    <lineage>
        <taxon>Eukaryota</taxon>
        <taxon>Fungi</taxon>
        <taxon>Dikarya</taxon>
        <taxon>Basidiomycota</taxon>
        <taxon>Agaricomycotina</taxon>
        <taxon>Agaricomycetes</taxon>
        <taxon>Agaricomycetidae</taxon>
        <taxon>Agaricales</taxon>
        <taxon>Marasmiineae</taxon>
        <taxon>Physalacriaceae</taxon>
        <taxon>Armillaria</taxon>
    </lineage>
</organism>
<dbReference type="Proteomes" id="UP000218334">
    <property type="component" value="Unassembled WGS sequence"/>
</dbReference>
<dbReference type="EMBL" id="KZ293432">
    <property type="protein sequence ID" value="PBK68578.1"/>
    <property type="molecule type" value="Genomic_DNA"/>
</dbReference>
<sequence length="72" mass="7984">MERRQLHVPLPINSSTTASSGHPFSFTVNRLDSLEHQDTLLSDQACFGIDSDTDSLGPSRLKASEPKRKFIV</sequence>
<keyword evidence="2" id="KW-1185">Reference proteome</keyword>
<dbReference type="AlphaFoldDB" id="A0A2H3BRB2"/>
<evidence type="ECO:0000313" key="1">
    <source>
        <dbReference type="EMBL" id="PBK68578.1"/>
    </source>
</evidence>
<evidence type="ECO:0000313" key="2">
    <source>
        <dbReference type="Proteomes" id="UP000218334"/>
    </source>
</evidence>
<accession>A0A2H3BRB2</accession>
<reference evidence="2" key="1">
    <citation type="journal article" date="2017" name="Nat. Ecol. Evol.">
        <title>Genome expansion and lineage-specific genetic innovations in the forest pathogenic fungi Armillaria.</title>
        <authorList>
            <person name="Sipos G."/>
            <person name="Prasanna A.N."/>
            <person name="Walter M.C."/>
            <person name="O'Connor E."/>
            <person name="Balint B."/>
            <person name="Krizsan K."/>
            <person name="Kiss B."/>
            <person name="Hess J."/>
            <person name="Varga T."/>
            <person name="Slot J."/>
            <person name="Riley R."/>
            <person name="Boka B."/>
            <person name="Rigling D."/>
            <person name="Barry K."/>
            <person name="Lee J."/>
            <person name="Mihaltcheva S."/>
            <person name="LaButti K."/>
            <person name="Lipzen A."/>
            <person name="Waldron R."/>
            <person name="Moloney N.M."/>
            <person name="Sperisen C."/>
            <person name="Kredics L."/>
            <person name="Vagvoelgyi C."/>
            <person name="Patrignani A."/>
            <person name="Fitzpatrick D."/>
            <person name="Nagy I."/>
            <person name="Doyle S."/>
            <person name="Anderson J.B."/>
            <person name="Grigoriev I.V."/>
            <person name="Gueldener U."/>
            <person name="Muensterkoetter M."/>
            <person name="Nagy L.G."/>
        </authorList>
    </citation>
    <scope>NUCLEOTIDE SEQUENCE [LARGE SCALE GENOMIC DNA]</scope>
    <source>
        <strain evidence="2">28-4</strain>
    </source>
</reference>
<name>A0A2H3BRB2_9AGAR</name>
<protein>
    <submittedName>
        <fullName evidence="1">Uncharacterized protein</fullName>
    </submittedName>
</protein>